<evidence type="ECO:0000313" key="2">
    <source>
        <dbReference type="Proteomes" id="UP001296943"/>
    </source>
</evidence>
<keyword evidence="2" id="KW-1185">Reference proteome</keyword>
<accession>A0ABS2MXC4</accession>
<evidence type="ECO:0008006" key="3">
    <source>
        <dbReference type="Google" id="ProtNLM"/>
    </source>
</evidence>
<sequence length="250" mass="27644">MIKNVLLMFLAMVFAVLLVVPAVGASTIVKEDVIVQINGVEVKGDATHWVPGKLRVDAIAYAELLGKDYTFDKEKKTFTIDEEELEVKMYNGLPSVHIRAIAEATGAENVDWDQSTPTWTAYVLDLPDGSIALEPVESVYSDGVPGMGQHWGLPDELPTGPIYGVEKGKLIFIEQMISQEDFINGESYVNIPGMKGLPSLPIEHTDIEFVPNGHPGFEVPHFDIHHYFVTHEEHLKFSLPPGETETGHSH</sequence>
<proteinExistence type="predicted"/>
<evidence type="ECO:0000313" key="1">
    <source>
        <dbReference type="EMBL" id="MBM7570428.1"/>
    </source>
</evidence>
<protein>
    <recommendedName>
        <fullName evidence="3">Copper amine oxidase-like N-terminal domain-containing protein</fullName>
    </recommendedName>
</protein>
<reference evidence="1 2" key="1">
    <citation type="submission" date="2021-01" db="EMBL/GenBank/DDBJ databases">
        <title>Genomic Encyclopedia of Type Strains, Phase IV (KMG-IV): sequencing the most valuable type-strain genomes for metagenomic binning, comparative biology and taxonomic classification.</title>
        <authorList>
            <person name="Goeker M."/>
        </authorList>
    </citation>
    <scope>NUCLEOTIDE SEQUENCE [LARGE SCALE GENOMIC DNA]</scope>
    <source>
        <strain evidence="1 2">DSM 23711</strain>
    </source>
</reference>
<comment type="caution">
    <text evidence="1">The sequence shown here is derived from an EMBL/GenBank/DDBJ whole genome shotgun (WGS) entry which is preliminary data.</text>
</comment>
<gene>
    <name evidence="1" type="ORF">JOC48_000906</name>
</gene>
<dbReference type="RefSeq" id="WP_204497839.1">
    <property type="nucleotide sequence ID" value="NZ_JAFBDR010000003.1"/>
</dbReference>
<dbReference type="Gene3D" id="3.30.200.270">
    <property type="match status" value="1"/>
</dbReference>
<organism evidence="1 2">
    <name type="scientific">Aquibacillus albus</name>
    <dbReference type="NCBI Taxonomy" id="1168171"/>
    <lineage>
        <taxon>Bacteria</taxon>
        <taxon>Bacillati</taxon>
        <taxon>Bacillota</taxon>
        <taxon>Bacilli</taxon>
        <taxon>Bacillales</taxon>
        <taxon>Bacillaceae</taxon>
        <taxon>Aquibacillus</taxon>
    </lineage>
</organism>
<name>A0ABS2MXC4_9BACI</name>
<dbReference type="Proteomes" id="UP001296943">
    <property type="component" value="Unassembled WGS sequence"/>
</dbReference>
<dbReference type="EMBL" id="JAFBDR010000003">
    <property type="protein sequence ID" value="MBM7570428.1"/>
    <property type="molecule type" value="Genomic_DNA"/>
</dbReference>